<evidence type="ECO:0000256" key="12">
    <source>
        <dbReference type="ARBA" id="ARBA00023163"/>
    </source>
</evidence>
<evidence type="ECO:0000256" key="15">
    <source>
        <dbReference type="ARBA" id="ARBA00030095"/>
    </source>
</evidence>
<dbReference type="PROSITE" id="PS51577">
    <property type="entry name" value="SAM_MT43_SET7"/>
    <property type="match status" value="1"/>
</dbReference>
<keyword evidence="19" id="KW-1185">Reference proteome</keyword>
<keyword evidence="7" id="KW-0949">S-adenosyl-L-methionine</keyword>
<evidence type="ECO:0000256" key="9">
    <source>
        <dbReference type="ARBA" id="ARBA00022853"/>
    </source>
</evidence>
<protein>
    <recommendedName>
        <fullName evidence="3">Histone-lysine N-methyltransferase SETD7</fullName>
        <ecNumber evidence="14">2.1.1.364</ecNumber>
    </recommendedName>
    <alternativeName>
        <fullName evidence="15">SET domain-containing protein 7</fullName>
    </alternativeName>
</protein>
<keyword evidence="5" id="KW-0489">Methyltransferase</keyword>
<evidence type="ECO:0000256" key="10">
    <source>
        <dbReference type="ARBA" id="ARBA00023015"/>
    </source>
</evidence>
<keyword evidence="10" id="KW-0805">Transcription regulation</keyword>
<comment type="subcellular location">
    <subcellularLocation>
        <location evidence="2">Chromosome</location>
    </subcellularLocation>
    <subcellularLocation>
        <location evidence="1">Nucleus</location>
    </subcellularLocation>
</comment>
<evidence type="ECO:0000256" key="5">
    <source>
        <dbReference type="ARBA" id="ARBA00022603"/>
    </source>
</evidence>
<evidence type="ECO:0000259" key="18">
    <source>
        <dbReference type="PROSITE" id="PS50280"/>
    </source>
</evidence>
<dbReference type="InterPro" id="IPR017155">
    <property type="entry name" value="Hist-Lys_N-MeTrfase_SETD7"/>
</dbReference>
<evidence type="ECO:0000256" key="11">
    <source>
        <dbReference type="ARBA" id="ARBA00023159"/>
    </source>
</evidence>
<evidence type="ECO:0000256" key="13">
    <source>
        <dbReference type="ARBA" id="ARBA00023242"/>
    </source>
</evidence>
<dbReference type="InterPro" id="IPR003409">
    <property type="entry name" value="MORN"/>
</dbReference>
<dbReference type="InterPro" id="IPR054533">
    <property type="entry name" value="SETD7_N"/>
</dbReference>
<comment type="catalytic activity">
    <reaction evidence="16">
        <text>L-lysyl-[protein] + S-adenosyl-L-methionine = N(6)-methyl-L-lysyl-[protein] + S-adenosyl-L-homocysteine + H(+)</text>
        <dbReference type="Rhea" id="RHEA:51736"/>
        <dbReference type="Rhea" id="RHEA-COMP:9752"/>
        <dbReference type="Rhea" id="RHEA-COMP:13053"/>
        <dbReference type="ChEBI" id="CHEBI:15378"/>
        <dbReference type="ChEBI" id="CHEBI:29969"/>
        <dbReference type="ChEBI" id="CHEBI:57856"/>
        <dbReference type="ChEBI" id="CHEBI:59789"/>
        <dbReference type="ChEBI" id="CHEBI:61929"/>
    </reaction>
    <physiologicalReaction direction="left-to-right" evidence="16">
        <dbReference type="Rhea" id="RHEA:51737"/>
    </physiologicalReaction>
</comment>
<evidence type="ECO:0000256" key="4">
    <source>
        <dbReference type="ARBA" id="ARBA00022454"/>
    </source>
</evidence>
<dbReference type="PANTHER" id="PTHR46820">
    <property type="entry name" value="HISTONE-LYSINE N-METHYLTRANSFERASE SETD7"/>
    <property type="match status" value="1"/>
</dbReference>
<dbReference type="Pfam" id="PF00856">
    <property type="entry name" value="SET"/>
    <property type="match status" value="1"/>
</dbReference>
<keyword evidence="8" id="KW-0677">Repeat</keyword>
<comment type="catalytic activity">
    <reaction evidence="17">
        <text>L-lysyl(4)-[histone H3] + S-adenosyl-L-methionine = N(6)-methyl-L-lysyl(4)-[histone H3] + S-adenosyl-L-homocysteine + H(+)</text>
        <dbReference type="Rhea" id="RHEA:60264"/>
        <dbReference type="Rhea" id="RHEA-COMP:15543"/>
        <dbReference type="Rhea" id="RHEA-COMP:15547"/>
        <dbReference type="ChEBI" id="CHEBI:15378"/>
        <dbReference type="ChEBI" id="CHEBI:29969"/>
        <dbReference type="ChEBI" id="CHEBI:57856"/>
        <dbReference type="ChEBI" id="CHEBI:59789"/>
        <dbReference type="ChEBI" id="CHEBI:61929"/>
        <dbReference type="EC" id="2.1.1.364"/>
    </reaction>
</comment>
<dbReference type="InterPro" id="IPR001214">
    <property type="entry name" value="SET_dom"/>
</dbReference>
<dbReference type="SMART" id="SM00317">
    <property type="entry name" value="SET"/>
    <property type="match status" value="1"/>
</dbReference>
<dbReference type="SUPFAM" id="SSF82185">
    <property type="entry name" value="Histone H3 K4-specific methyltransferase SET7/9 N-terminal domain"/>
    <property type="match status" value="2"/>
</dbReference>
<dbReference type="InterPro" id="IPR044436">
    <property type="entry name" value="SETD7_SET"/>
</dbReference>
<evidence type="ECO:0000256" key="2">
    <source>
        <dbReference type="ARBA" id="ARBA00004286"/>
    </source>
</evidence>
<keyword evidence="12" id="KW-0804">Transcription</keyword>
<dbReference type="PROSITE" id="PS50280">
    <property type="entry name" value="SET"/>
    <property type="match status" value="1"/>
</dbReference>
<evidence type="ECO:0000256" key="14">
    <source>
        <dbReference type="ARBA" id="ARBA00023620"/>
    </source>
</evidence>
<dbReference type="Gene3D" id="2.170.270.10">
    <property type="entry name" value="SET domain"/>
    <property type="match status" value="1"/>
</dbReference>
<evidence type="ECO:0000256" key="16">
    <source>
        <dbReference type="ARBA" id="ARBA00047738"/>
    </source>
</evidence>
<evidence type="ECO:0000256" key="3">
    <source>
        <dbReference type="ARBA" id="ARBA00020512"/>
    </source>
</evidence>
<dbReference type="Gene3D" id="2.20.110.10">
    <property type="entry name" value="Histone H3 K4-specific methyltransferase SET7/9 N-terminal domain"/>
    <property type="match status" value="2"/>
</dbReference>
<keyword evidence="4" id="KW-0158">Chromosome</keyword>
<dbReference type="Pfam" id="PF22648">
    <property type="entry name" value="SET7_N"/>
    <property type="match status" value="1"/>
</dbReference>
<evidence type="ECO:0000313" key="20">
    <source>
        <dbReference type="RefSeq" id="XP_065669029.1"/>
    </source>
</evidence>
<evidence type="ECO:0000256" key="8">
    <source>
        <dbReference type="ARBA" id="ARBA00022737"/>
    </source>
</evidence>
<dbReference type="RefSeq" id="XP_065669029.1">
    <property type="nucleotide sequence ID" value="XM_065812957.1"/>
</dbReference>
<dbReference type="EC" id="2.1.1.364" evidence="14"/>
<name>A0ABM4D422_HYDVU</name>
<keyword evidence="9" id="KW-0156">Chromatin regulator</keyword>
<dbReference type="PANTHER" id="PTHR46820:SF1">
    <property type="entry name" value="HISTONE-LYSINE N-METHYLTRANSFERASE SETD7"/>
    <property type="match status" value="1"/>
</dbReference>
<reference evidence="20" key="1">
    <citation type="submission" date="2025-08" db="UniProtKB">
        <authorList>
            <consortium name="RefSeq"/>
        </authorList>
    </citation>
    <scope>IDENTIFICATION</scope>
</reference>
<accession>A0ABM4D422</accession>
<gene>
    <name evidence="20" type="primary">LOC101238060</name>
</gene>
<evidence type="ECO:0000256" key="7">
    <source>
        <dbReference type="ARBA" id="ARBA00022691"/>
    </source>
</evidence>
<evidence type="ECO:0000313" key="19">
    <source>
        <dbReference type="Proteomes" id="UP001652625"/>
    </source>
</evidence>
<keyword evidence="6" id="KW-0808">Transferase</keyword>
<evidence type="ECO:0000256" key="1">
    <source>
        <dbReference type="ARBA" id="ARBA00004123"/>
    </source>
</evidence>
<evidence type="ECO:0000256" key="6">
    <source>
        <dbReference type="ARBA" id="ARBA00022679"/>
    </source>
</evidence>
<proteinExistence type="predicted"/>
<dbReference type="CDD" id="cd10530">
    <property type="entry name" value="SET_SETD7"/>
    <property type="match status" value="1"/>
</dbReference>
<dbReference type="Proteomes" id="UP001652625">
    <property type="component" value="Chromosome 12"/>
</dbReference>
<evidence type="ECO:0000256" key="17">
    <source>
        <dbReference type="ARBA" id="ARBA00048660"/>
    </source>
</evidence>
<dbReference type="InterPro" id="IPR046341">
    <property type="entry name" value="SET_dom_sf"/>
</dbReference>
<keyword evidence="13" id="KW-0539">Nucleus</keyword>
<dbReference type="Pfam" id="PF02493">
    <property type="entry name" value="MORN"/>
    <property type="match status" value="4"/>
</dbReference>
<organism evidence="19 20">
    <name type="scientific">Hydra vulgaris</name>
    <name type="common">Hydra</name>
    <name type="synonym">Hydra attenuata</name>
    <dbReference type="NCBI Taxonomy" id="6087"/>
    <lineage>
        <taxon>Eukaryota</taxon>
        <taxon>Metazoa</taxon>
        <taxon>Cnidaria</taxon>
        <taxon>Hydrozoa</taxon>
        <taxon>Hydroidolina</taxon>
        <taxon>Anthoathecata</taxon>
        <taxon>Aplanulata</taxon>
        <taxon>Hydridae</taxon>
        <taxon>Hydra</taxon>
    </lineage>
</organism>
<keyword evidence="11" id="KW-0010">Activator</keyword>
<dbReference type="SUPFAM" id="SSF82199">
    <property type="entry name" value="SET domain"/>
    <property type="match status" value="1"/>
</dbReference>
<sequence>MVANHSIQNTDEDDVEFYEGEHNKNGQRHGRGTLFLNSKRTVKFHGKFQHDLKEGRGCFYFADGSSLSGMFKDDCLNGVGVYTYDDGSTMVGTYSDGMLHGSCEEFNVSGQLTFKGNYLNNMRIGVCQFFLEFGGTLFGRVNKLGKLSGKNTVYAYPDNKTFLKGQFEDGELVCAYPAVYSGVGDKFNPFSYKTIRGEKITKDVSTSFIISKSPLDEDIFESSRVEVKQSSNKNAGEGLFSCVHAQPGEVMSFYNGVRLTHKEVDERDWLYNDNTISLDEEVVIDVPKPWSDLKFYKASLGHKANHSFKPNCMYDRFNHPRFGKIKCIRTISFVQPGDELFVEYGYDHLKLDTDAPLWYQKALVEHLNNKDKKV</sequence>
<dbReference type="GeneID" id="101238060"/>
<feature type="domain" description="SET" evidence="18">
    <location>
        <begin position="223"/>
        <end position="345"/>
    </location>
</feature>